<dbReference type="PRINTS" id="PR01651">
    <property type="entry name" value="SECGEXPORT"/>
</dbReference>
<dbReference type="GO" id="GO:0009306">
    <property type="term" value="P:protein secretion"/>
    <property type="evidence" value="ECO:0007669"/>
    <property type="project" value="UniProtKB-UniRule"/>
</dbReference>
<organism evidence="12 13">
    <name type="scientific">Humidesulfovibrio mexicanus</name>
    <dbReference type="NCBI Taxonomy" id="147047"/>
    <lineage>
        <taxon>Bacteria</taxon>
        <taxon>Pseudomonadati</taxon>
        <taxon>Thermodesulfobacteriota</taxon>
        <taxon>Desulfovibrionia</taxon>
        <taxon>Desulfovibrionales</taxon>
        <taxon>Desulfovibrionaceae</taxon>
        <taxon>Humidesulfovibrio</taxon>
    </lineage>
</organism>
<dbReference type="OrthoDB" id="5472122at2"/>
<evidence type="ECO:0000256" key="8">
    <source>
        <dbReference type="ARBA" id="ARBA00023010"/>
    </source>
</evidence>
<keyword evidence="7 10" id="KW-1133">Transmembrane helix</keyword>
<comment type="function">
    <text evidence="10">Involved in protein export. Participates in an early event of protein translocation.</text>
</comment>
<dbReference type="RefSeq" id="WP_089270824.1">
    <property type="nucleotide sequence ID" value="NZ_FZOC01000001.1"/>
</dbReference>
<evidence type="ECO:0000313" key="13">
    <source>
        <dbReference type="Proteomes" id="UP000198324"/>
    </source>
</evidence>
<comment type="similarity">
    <text evidence="2 10">Belongs to the SecG family.</text>
</comment>
<protein>
    <recommendedName>
        <fullName evidence="10">Protein-export membrane protein SecG</fullName>
    </recommendedName>
</protein>
<dbReference type="GO" id="GO:0015450">
    <property type="term" value="F:protein-transporting ATPase activity"/>
    <property type="evidence" value="ECO:0007669"/>
    <property type="project" value="UniProtKB-UniRule"/>
</dbReference>
<dbReference type="GO" id="GO:0043952">
    <property type="term" value="P:protein transport by the Sec complex"/>
    <property type="evidence" value="ECO:0007669"/>
    <property type="project" value="TreeGrafter"/>
</dbReference>
<evidence type="ECO:0000256" key="1">
    <source>
        <dbReference type="ARBA" id="ARBA00004651"/>
    </source>
</evidence>
<keyword evidence="4 10" id="KW-1003">Cell membrane</keyword>
<reference evidence="12 13" key="1">
    <citation type="submission" date="2017-06" db="EMBL/GenBank/DDBJ databases">
        <authorList>
            <person name="Kim H.J."/>
            <person name="Triplett B.A."/>
        </authorList>
    </citation>
    <scope>NUCLEOTIDE SEQUENCE [LARGE SCALE GENOMIC DNA]</scope>
    <source>
        <strain evidence="12 13">DSM 13116</strain>
    </source>
</reference>
<dbReference type="EMBL" id="FZOC01000001">
    <property type="protein sequence ID" value="SNR59066.1"/>
    <property type="molecule type" value="Genomic_DNA"/>
</dbReference>
<name>A0A238XJ99_9BACT</name>
<evidence type="ECO:0000256" key="5">
    <source>
        <dbReference type="ARBA" id="ARBA00022692"/>
    </source>
</evidence>
<evidence type="ECO:0000256" key="4">
    <source>
        <dbReference type="ARBA" id="ARBA00022475"/>
    </source>
</evidence>
<keyword evidence="13" id="KW-1185">Reference proteome</keyword>
<dbReference type="Proteomes" id="UP000198324">
    <property type="component" value="Unassembled WGS sequence"/>
</dbReference>
<comment type="subcellular location">
    <subcellularLocation>
        <location evidence="1 10">Cell membrane</location>
        <topology evidence="1 10">Multi-pass membrane protein</topology>
    </subcellularLocation>
</comment>
<evidence type="ECO:0000256" key="9">
    <source>
        <dbReference type="ARBA" id="ARBA00023136"/>
    </source>
</evidence>
<evidence type="ECO:0000256" key="7">
    <source>
        <dbReference type="ARBA" id="ARBA00022989"/>
    </source>
</evidence>
<feature type="compositionally biased region" description="Polar residues" evidence="11">
    <location>
        <begin position="113"/>
        <end position="122"/>
    </location>
</feature>
<keyword evidence="3 10" id="KW-0813">Transport</keyword>
<dbReference type="GO" id="GO:0005886">
    <property type="term" value="C:plasma membrane"/>
    <property type="evidence" value="ECO:0007669"/>
    <property type="project" value="UniProtKB-SubCell"/>
</dbReference>
<gene>
    <name evidence="12" type="ORF">SAMN04488503_0203</name>
</gene>
<evidence type="ECO:0000256" key="6">
    <source>
        <dbReference type="ARBA" id="ARBA00022927"/>
    </source>
</evidence>
<keyword evidence="5 10" id="KW-0812">Transmembrane</keyword>
<feature type="transmembrane region" description="Helical" evidence="10">
    <location>
        <begin position="50"/>
        <end position="71"/>
    </location>
</feature>
<comment type="caution">
    <text evidence="10">Lacks conserved residue(s) required for the propagation of feature annotation.</text>
</comment>
<dbReference type="NCBIfam" id="TIGR00810">
    <property type="entry name" value="secG"/>
    <property type="match status" value="1"/>
</dbReference>
<evidence type="ECO:0000256" key="2">
    <source>
        <dbReference type="ARBA" id="ARBA00008445"/>
    </source>
</evidence>
<keyword evidence="6 10" id="KW-0653">Protein transport</keyword>
<dbReference type="AlphaFoldDB" id="A0A238XJ99"/>
<keyword evidence="9 10" id="KW-0472">Membrane</keyword>
<dbReference type="PANTHER" id="PTHR34182:SF1">
    <property type="entry name" value="PROTEIN-EXPORT MEMBRANE PROTEIN SECG"/>
    <property type="match status" value="1"/>
</dbReference>
<dbReference type="PANTHER" id="PTHR34182">
    <property type="entry name" value="PROTEIN-EXPORT MEMBRANE PROTEIN SECG"/>
    <property type="match status" value="1"/>
</dbReference>
<dbReference type="GO" id="GO:0065002">
    <property type="term" value="P:intracellular protein transmembrane transport"/>
    <property type="evidence" value="ECO:0007669"/>
    <property type="project" value="TreeGrafter"/>
</dbReference>
<dbReference type="Pfam" id="PF03840">
    <property type="entry name" value="SecG"/>
    <property type="match status" value="1"/>
</dbReference>
<dbReference type="InterPro" id="IPR004692">
    <property type="entry name" value="SecG"/>
</dbReference>
<evidence type="ECO:0000256" key="3">
    <source>
        <dbReference type="ARBA" id="ARBA00022448"/>
    </source>
</evidence>
<keyword evidence="8 10" id="KW-0811">Translocation</keyword>
<sequence length="122" mass="12222">MQTIVLTIHILACVFLILFVLLQSGQEGMGVIFGGGSGSVFGSTGAGGLLVRITAGLAAVFLVTSLAYNVLTKPSALGDSTLMTQGAAGIATPAPAPTPVPGGVSFEEKTQPKSEQTTGESK</sequence>
<feature type="region of interest" description="Disordered" evidence="11">
    <location>
        <begin position="88"/>
        <end position="122"/>
    </location>
</feature>
<evidence type="ECO:0000313" key="12">
    <source>
        <dbReference type="EMBL" id="SNR59066.1"/>
    </source>
</evidence>
<evidence type="ECO:0000256" key="10">
    <source>
        <dbReference type="RuleBase" id="RU365087"/>
    </source>
</evidence>
<evidence type="ECO:0000256" key="11">
    <source>
        <dbReference type="SAM" id="MobiDB-lite"/>
    </source>
</evidence>
<proteinExistence type="inferred from homology"/>
<accession>A0A238XJ99</accession>